<evidence type="ECO:0000313" key="4">
    <source>
        <dbReference type="Proteomes" id="UP000636709"/>
    </source>
</evidence>
<dbReference type="AlphaFoldDB" id="A0A835KNB4"/>
<dbReference type="InterPro" id="IPR008395">
    <property type="entry name" value="Agenet-like_dom"/>
</dbReference>
<accession>A0A835KNB4</accession>
<feature type="domain" description="Agenet-like" evidence="2">
    <location>
        <begin position="25"/>
        <end position="87"/>
    </location>
</feature>
<name>A0A835KNB4_9POAL</name>
<comment type="caution">
    <text evidence="3">The sequence shown here is derived from an EMBL/GenBank/DDBJ whole genome shotgun (WGS) entry which is preliminary data.</text>
</comment>
<gene>
    <name evidence="3" type="ORF">HU200_009250</name>
</gene>
<feature type="region of interest" description="Disordered" evidence="1">
    <location>
        <begin position="1"/>
        <end position="30"/>
    </location>
</feature>
<keyword evidence="4" id="KW-1185">Reference proteome</keyword>
<dbReference type="PANTHER" id="PTHR31917:SF147">
    <property type="entry name" value="AGENET DOMAIN-CONTAINING PROTEIN"/>
    <property type="match status" value="1"/>
</dbReference>
<evidence type="ECO:0000313" key="3">
    <source>
        <dbReference type="EMBL" id="KAF8762717.1"/>
    </source>
</evidence>
<sequence length="163" mass="17763">MSQRRTPTPAPHKASPEPVLEFNPGDPVEVLPDKPGLRGAHFTAVVVARSTDPLGYTIEYDTRFVPEGSDRPLREVVPTRILRPQRPPCWAPGVEAPKEHDAVDALLDGAWWLAVADGNGKVRVCFPDIREVVEFDATEVAKSDPTLSGPTMGGRSNAPPKPW</sequence>
<dbReference type="EMBL" id="JACEFO010000618">
    <property type="protein sequence ID" value="KAF8762717.1"/>
    <property type="molecule type" value="Genomic_DNA"/>
</dbReference>
<reference evidence="3" key="1">
    <citation type="submission" date="2020-07" db="EMBL/GenBank/DDBJ databases">
        <title>Genome sequence and genetic diversity analysis of an under-domesticated orphan crop, white fonio (Digitaria exilis).</title>
        <authorList>
            <person name="Bennetzen J.L."/>
            <person name="Chen S."/>
            <person name="Ma X."/>
            <person name="Wang X."/>
            <person name="Yssel A.E.J."/>
            <person name="Chaluvadi S.R."/>
            <person name="Johnson M."/>
            <person name="Gangashetty P."/>
            <person name="Hamidou F."/>
            <person name="Sanogo M.D."/>
            <person name="Zwaenepoel A."/>
            <person name="Wallace J."/>
            <person name="Van De Peer Y."/>
            <person name="Van Deynze A."/>
        </authorList>
    </citation>
    <scope>NUCLEOTIDE SEQUENCE</scope>
    <source>
        <tissue evidence="3">Leaves</tissue>
    </source>
</reference>
<dbReference type="Proteomes" id="UP000636709">
    <property type="component" value="Unassembled WGS sequence"/>
</dbReference>
<dbReference type="PANTHER" id="PTHR31917">
    <property type="entry name" value="AGENET DOMAIN-CONTAINING PROTEIN-RELATED"/>
    <property type="match status" value="1"/>
</dbReference>
<protein>
    <recommendedName>
        <fullName evidence="2">Agenet-like domain-containing protein</fullName>
    </recommendedName>
</protein>
<proteinExistence type="predicted"/>
<evidence type="ECO:0000259" key="2">
    <source>
        <dbReference type="Pfam" id="PF05641"/>
    </source>
</evidence>
<feature type="region of interest" description="Disordered" evidence="1">
    <location>
        <begin position="142"/>
        <end position="163"/>
    </location>
</feature>
<dbReference type="Pfam" id="PF05641">
    <property type="entry name" value="Agenet"/>
    <property type="match status" value="1"/>
</dbReference>
<organism evidence="3 4">
    <name type="scientific">Digitaria exilis</name>
    <dbReference type="NCBI Taxonomy" id="1010633"/>
    <lineage>
        <taxon>Eukaryota</taxon>
        <taxon>Viridiplantae</taxon>
        <taxon>Streptophyta</taxon>
        <taxon>Embryophyta</taxon>
        <taxon>Tracheophyta</taxon>
        <taxon>Spermatophyta</taxon>
        <taxon>Magnoliopsida</taxon>
        <taxon>Liliopsida</taxon>
        <taxon>Poales</taxon>
        <taxon>Poaceae</taxon>
        <taxon>PACMAD clade</taxon>
        <taxon>Panicoideae</taxon>
        <taxon>Panicodae</taxon>
        <taxon>Paniceae</taxon>
        <taxon>Anthephorinae</taxon>
        <taxon>Digitaria</taxon>
    </lineage>
</organism>
<dbReference type="OrthoDB" id="938602at2759"/>
<evidence type="ECO:0000256" key="1">
    <source>
        <dbReference type="SAM" id="MobiDB-lite"/>
    </source>
</evidence>